<dbReference type="InterPro" id="IPR007627">
    <property type="entry name" value="RNA_pol_sigma70_r2"/>
</dbReference>
<dbReference type="InterPro" id="IPR013324">
    <property type="entry name" value="RNA_pol_sigma_r3/r4-like"/>
</dbReference>
<evidence type="ECO:0000259" key="1">
    <source>
        <dbReference type="Pfam" id="PF04542"/>
    </source>
</evidence>
<feature type="domain" description="RNA polymerase sigma-70 region 2" evidence="1">
    <location>
        <begin position="31"/>
        <end position="96"/>
    </location>
</feature>
<dbReference type="RefSeq" id="WP_073018994.1">
    <property type="nucleotide sequence ID" value="NZ_FQXU01000006.1"/>
</dbReference>
<accession>A0A1M5YGN1</accession>
<dbReference type="AlphaFoldDB" id="A0A1M5YGN1"/>
<dbReference type="SUPFAM" id="SSF88659">
    <property type="entry name" value="Sigma3 and sigma4 domains of RNA polymerase sigma factors"/>
    <property type="match status" value="1"/>
</dbReference>
<dbReference type="InterPro" id="IPR036388">
    <property type="entry name" value="WH-like_DNA-bd_sf"/>
</dbReference>
<protein>
    <submittedName>
        <fullName evidence="2">RNA polymerase sigma factor, sigma-70 family</fullName>
    </submittedName>
</protein>
<dbReference type="InterPro" id="IPR013325">
    <property type="entry name" value="RNA_pol_sigma_r2"/>
</dbReference>
<dbReference type="Proteomes" id="UP000184241">
    <property type="component" value="Unassembled WGS sequence"/>
</dbReference>
<dbReference type="Gene3D" id="1.10.10.10">
    <property type="entry name" value="Winged helix-like DNA-binding domain superfamily/Winged helix DNA-binding domain"/>
    <property type="match status" value="1"/>
</dbReference>
<dbReference type="SUPFAM" id="SSF88946">
    <property type="entry name" value="Sigma2 domain of RNA polymerase sigma factors"/>
    <property type="match status" value="1"/>
</dbReference>
<dbReference type="EMBL" id="FQXU01000006">
    <property type="protein sequence ID" value="SHI10663.1"/>
    <property type="molecule type" value="Genomic_DNA"/>
</dbReference>
<dbReference type="InterPro" id="IPR014284">
    <property type="entry name" value="RNA_pol_sigma-70_dom"/>
</dbReference>
<evidence type="ECO:0000313" key="2">
    <source>
        <dbReference type="EMBL" id="SHI10663.1"/>
    </source>
</evidence>
<gene>
    <name evidence="2" type="ORF">SAMN02745941_01946</name>
</gene>
<sequence length="200" mass="24433">MSQDDCDYEYIEQLVYRVQNGEIEAKDQLARSVKYFIRSIVKKYHINSYRRRDKVSEGYEIMFRCIKDYDVKRGKFFPFIRRCINNHFINLLKATKKGEFKDGKKTLIIDEKLENVLFYEMDYPEDILYEKFNIEVLRKALRSLNEKELELIRYRYYEKKTLKTYAKDKCIDYSTAIRRNKAVLEKLKKLINKELKNHRD</sequence>
<name>A0A1M5YGN1_9CLOT</name>
<evidence type="ECO:0000313" key="3">
    <source>
        <dbReference type="Proteomes" id="UP000184241"/>
    </source>
</evidence>
<organism evidence="2 3">
    <name type="scientific">Clostridium intestinale DSM 6191</name>
    <dbReference type="NCBI Taxonomy" id="1121320"/>
    <lineage>
        <taxon>Bacteria</taxon>
        <taxon>Bacillati</taxon>
        <taxon>Bacillota</taxon>
        <taxon>Clostridia</taxon>
        <taxon>Eubacteriales</taxon>
        <taxon>Clostridiaceae</taxon>
        <taxon>Clostridium</taxon>
    </lineage>
</organism>
<reference evidence="2 3" key="1">
    <citation type="submission" date="2016-11" db="EMBL/GenBank/DDBJ databases">
        <authorList>
            <person name="Jaros S."/>
            <person name="Januszkiewicz K."/>
            <person name="Wedrychowicz H."/>
        </authorList>
    </citation>
    <scope>NUCLEOTIDE SEQUENCE [LARGE SCALE GENOMIC DNA]</scope>
    <source>
        <strain evidence="2 3">DSM 6191</strain>
    </source>
</reference>
<proteinExistence type="predicted"/>
<dbReference type="GO" id="GO:0006352">
    <property type="term" value="P:DNA-templated transcription initiation"/>
    <property type="evidence" value="ECO:0007669"/>
    <property type="project" value="InterPro"/>
</dbReference>
<dbReference type="GO" id="GO:0003700">
    <property type="term" value="F:DNA-binding transcription factor activity"/>
    <property type="evidence" value="ECO:0007669"/>
    <property type="project" value="InterPro"/>
</dbReference>
<dbReference type="Gene3D" id="1.10.1740.10">
    <property type="match status" value="1"/>
</dbReference>
<dbReference type="NCBIfam" id="TIGR02937">
    <property type="entry name" value="sigma70-ECF"/>
    <property type="match status" value="1"/>
</dbReference>
<dbReference type="Pfam" id="PF04542">
    <property type="entry name" value="Sigma70_r2"/>
    <property type="match status" value="1"/>
</dbReference>